<protein>
    <submittedName>
        <fullName evidence="1">Pyrimidine dimer DNA glycosylase</fullName>
    </submittedName>
</protein>
<dbReference type="RefSeq" id="WP_152194207.1">
    <property type="nucleotide sequence ID" value="NZ_VUKD01000001.1"/>
</dbReference>
<evidence type="ECO:0000313" key="2">
    <source>
        <dbReference type="Proteomes" id="UP000437709"/>
    </source>
</evidence>
<gene>
    <name evidence="1" type="ORF">GB881_12585</name>
</gene>
<dbReference type="InterPro" id="IPR004260">
    <property type="entry name" value="Pyr-dimer_DNA_glycosylase"/>
</dbReference>
<comment type="caution">
    <text evidence="1">The sequence shown here is derived from an EMBL/GenBank/DDBJ whole genome shotgun (WGS) entry which is preliminary data.</text>
</comment>
<dbReference type="OrthoDB" id="3253436at2"/>
<dbReference type="AlphaFoldDB" id="A0A6N7ELZ9"/>
<sequence length="203" mass="21763">MRLWSLDPQYLDRQGLTACWREALLAQAVLAGRTRGYLNHSQLHRFRAQADPVAAVGAYLVGIAAEATTRGYRFDTGRIDRPAAVAGDGTLLGERVVPERVVPERVVPGGVVPGRVVPERVVTEPGVIGDVVAERVVSGGSRVVAQLPVTDGQLAHEWRHLSLKLAGRSPERAAAQARVESPAAHPLFVVVPGPVEPWERGAS</sequence>
<proteinExistence type="predicted"/>
<accession>A0A6N7ELZ9</accession>
<reference evidence="1 2" key="1">
    <citation type="submission" date="2019-10" db="EMBL/GenBank/DDBJ databases">
        <title>Georgenia wutianyii sp. nov. and Georgenia yuyongxinii sp. nov. isolated from plateau pika (Ochotona curzoniae) in the Qinghai-Tibet plateau of China.</title>
        <authorList>
            <person name="Tian Z."/>
        </authorList>
    </citation>
    <scope>NUCLEOTIDE SEQUENCE [LARGE SCALE GENOMIC DNA]</scope>
    <source>
        <strain evidence="1 2">JCM 19765</strain>
    </source>
</reference>
<organism evidence="1 2">
    <name type="scientific">Georgenia subflava</name>
    <dbReference type="NCBI Taxonomy" id="1622177"/>
    <lineage>
        <taxon>Bacteria</taxon>
        <taxon>Bacillati</taxon>
        <taxon>Actinomycetota</taxon>
        <taxon>Actinomycetes</taxon>
        <taxon>Micrococcales</taxon>
        <taxon>Bogoriellaceae</taxon>
        <taxon>Georgenia</taxon>
    </lineage>
</organism>
<evidence type="ECO:0000313" key="1">
    <source>
        <dbReference type="EMBL" id="MPV37867.1"/>
    </source>
</evidence>
<dbReference type="EMBL" id="WHPC01000052">
    <property type="protein sequence ID" value="MPV37867.1"/>
    <property type="molecule type" value="Genomic_DNA"/>
</dbReference>
<name>A0A6N7ELZ9_9MICO</name>
<dbReference type="Proteomes" id="UP000437709">
    <property type="component" value="Unassembled WGS sequence"/>
</dbReference>
<keyword evidence="2" id="KW-1185">Reference proteome</keyword>
<dbReference type="Pfam" id="PF03013">
    <property type="entry name" value="Pyr_excise"/>
    <property type="match status" value="1"/>
</dbReference>